<proteinExistence type="predicted"/>
<gene>
    <name evidence="3" type="ORF">JOE69_001488</name>
</gene>
<organism evidence="3 4">
    <name type="scientific">Arthrobacter russicus</name>
    <dbReference type="NCBI Taxonomy" id="172040"/>
    <lineage>
        <taxon>Bacteria</taxon>
        <taxon>Bacillati</taxon>
        <taxon>Actinomycetota</taxon>
        <taxon>Actinomycetes</taxon>
        <taxon>Micrococcales</taxon>
        <taxon>Micrococcaceae</taxon>
        <taxon>Arthrobacter</taxon>
    </lineage>
</organism>
<keyword evidence="1" id="KW-0808">Transferase</keyword>
<dbReference type="Gene3D" id="3.90.550.10">
    <property type="entry name" value="Spore Coat Polysaccharide Biosynthesis Protein SpsA, Chain A"/>
    <property type="match status" value="1"/>
</dbReference>
<evidence type="ECO:0000313" key="4">
    <source>
        <dbReference type="Proteomes" id="UP001185069"/>
    </source>
</evidence>
<name>A0ABU1JA00_9MICC</name>
<sequence>MNPLPERTAVAEATALVVLAGGRGSRLDGELKPALEYRGMPLLTSVIAAVWRIADRRLPTVVVGDPGRLQPLTGKLPGAAEIRWTREEPAFGGPVAGLQAALELIQEPWLLLLAADLPEPAAGLQALFQAVPGPDGGLLVDVAGREQQLFGRYRVAPLRDAVQRAGSGTGAHPGKGPSLRSVIASLELARIPAPEQATADIDDWADAARWGIAKGTP</sequence>
<reference evidence="3 4" key="1">
    <citation type="submission" date="2023-07" db="EMBL/GenBank/DDBJ databases">
        <title>Sequencing the genomes of 1000 actinobacteria strains.</title>
        <authorList>
            <person name="Klenk H.-P."/>
        </authorList>
    </citation>
    <scope>NUCLEOTIDE SEQUENCE [LARGE SCALE GENOMIC DNA]</scope>
    <source>
        <strain evidence="3 4">DSM 14555</strain>
    </source>
</reference>
<accession>A0ABU1JA00</accession>
<keyword evidence="4" id="KW-1185">Reference proteome</keyword>
<protein>
    <submittedName>
        <fullName evidence="3">Molybdopterin-guanine dinucleotide biosynthesis protein A</fullName>
    </submittedName>
</protein>
<dbReference type="EMBL" id="JAVDQF010000001">
    <property type="protein sequence ID" value="MDR6269250.1"/>
    <property type="molecule type" value="Genomic_DNA"/>
</dbReference>
<dbReference type="SUPFAM" id="SSF53448">
    <property type="entry name" value="Nucleotide-diphospho-sugar transferases"/>
    <property type="match status" value="1"/>
</dbReference>
<dbReference type="Proteomes" id="UP001185069">
    <property type="component" value="Unassembled WGS sequence"/>
</dbReference>
<dbReference type="Pfam" id="PF12804">
    <property type="entry name" value="NTP_transf_3"/>
    <property type="match status" value="1"/>
</dbReference>
<evidence type="ECO:0000259" key="2">
    <source>
        <dbReference type="Pfam" id="PF12804"/>
    </source>
</evidence>
<evidence type="ECO:0000313" key="3">
    <source>
        <dbReference type="EMBL" id="MDR6269250.1"/>
    </source>
</evidence>
<dbReference type="PANTHER" id="PTHR19136">
    <property type="entry name" value="MOLYBDENUM COFACTOR GUANYLYLTRANSFERASE"/>
    <property type="match status" value="1"/>
</dbReference>
<comment type="caution">
    <text evidence="3">The sequence shown here is derived from an EMBL/GenBank/DDBJ whole genome shotgun (WGS) entry which is preliminary data.</text>
</comment>
<feature type="domain" description="MobA-like NTP transferase" evidence="2">
    <location>
        <begin position="17"/>
        <end position="163"/>
    </location>
</feature>
<evidence type="ECO:0000256" key="1">
    <source>
        <dbReference type="ARBA" id="ARBA00022679"/>
    </source>
</evidence>
<dbReference type="InterPro" id="IPR025877">
    <property type="entry name" value="MobA-like_NTP_Trfase"/>
</dbReference>
<dbReference type="InterPro" id="IPR029044">
    <property type="entry name" value="Nucleotide-diphossugar_trans"/>
</dbReference>
<dbReference type="PANTHER" id="PTHR19136:SF81">
    <property type="entry name" value="MOLYBDENUM COFACTOR GUANYLYLTRANSFERASE"/>
    <property type="match status" value="1"/>
</dbReference>
<dbReference type="RefSeq" id="WP_309797416.1">
    <property type="nucleotide sequence ID" value="NZ_BAAAHY010000001.1"/>
</dbReference>